<comment type="subcellular location">
    <subcellularLocation>
        <location evidence="2">Secreted</location>
    </subcellularLocation>
</comment>
<organism evidence="19 20">
    <name type="scientific">Glarea lozoyensis (strain ATCC 74030 / MF5533)</name>
    <dbReference type="NCBI Taxonomy" id="1104152"/>
    <lineage>
        <taxon>Eukaryota</taxon>
        <taxon>Fungi</taxon>
        <taxon>Dikarya</taxon>
        <taxon>Ascomycota</taxon>
        <taxon>Pezizomycotina</taxon>
        <taxon>Leotiomycetes</taxon>
        <taxon>Helotiales</taxon>
        <taxon>Helotiaceae</taxon>
        <taxon>Glarea</taxon>
    </lineage>
</organism>
<evidence type="ECO:0000256" key="16">
    <source>
        <dbReference type="ARBA" id="ARBA00041601"/>
    </source>
</evidence>
<keyword evidence="7" id="KW-0732">Signal</keyword>
<dbReference type="Gene3D" id="3.20.20.300">
    <property type="entry name" value="Glycoside hydrolase, family 3, N-terminal domain"/>
    <property type="match status" value="1"/>
</dbReference>
<keyword evidence="20" id="KW-1185">Reference proteome</keyword>
<keyword evidence="8" id="KW-0378">Hydrolase</keyword>
<name>H0EI87_GLAL7</name>
<keyword evidence="12" id="KW-0624">Polysaccharide degradation</keyword>
<dbReference type="SUPFAM" id="SSF52279">
    <property type="entry name" value="Beta-D-glucan exohydrolase, C-terminal domain"/>
    <property type="match status" value="1"/>
</dbReference>
<dbReference type="Proteomes" id="UP000005446">
    <property type="component" value="Unassembled WGS sequence"/>
</dbReference>
<dbReference type="SMART" id="SM01217">
    <property type="entry name" value="Fn3_like"/>
    <property type="match status" value="1"/>
</dbReference>
<dbReference type="HOGENOM" id="CLU_004542_2_3_1"/>
<dbReference type="GO" id="GO:0005576">
    <property type="term" value="C:extracellular region"/>
    <property type="evidence" value="ECO:0007669"/>
    <property type="project" value="UniProtKB-SubCell"/>
</dbReference>
<dbReference type="OrthoDB" id="416222at2759"/>
<dbReference type="InterPro" id="IPR036881">
    <property type="entry name" value="Glyco_hydro_3_C_sf"/>
</dbReference>
<dbReference type="AlphaFoldDB" id="H0EI87"/>
<evidence type="ECO:0000256" key="14">
    <source>
        <dbReference type="ARBA" id="ARBA00039579"/>
    </source>
</evidence>
<evidence type="ECO:0000313" key="20">
    <source>
        <dbReference type="Proteomes" id="UP000005446"/>
    </source>
</evidence>
<evidence type="ECO:0000313" key="19">
    <source>
        <dbReference type="EMBL" id="EHL01880.1"/>
    </source>
</evidence>
<comment type="pathway">
    <text evidence="3">Glycan metabolism; cellulose degradation.</text>
</comment>
<feature type="domain" description="Fibronectin type III-like" evidence="18">
    <location>
        <begin position="442"/>
        <end position="509"/>
    </location>
</feature>
<dbReference type="Pfam" id="PF14310">
    <property type="entry name" value="Fn3-like"/>
    <property type="match status" value="1"/>
</dbReference>
<dbReference type="InParanoid" id="H0EI87"/>
<keyword evidence="10" id="KW-0119">Carbohydrate metabolism</keyword>
<dbReference type="PANTHER" id="PTHR42715">
    <property type="entry name" value="BETA-GLUCOSIDASE"/>
    <property type="match status" value="1"/>
</dbReference>
<dbReference type="InterPro" id="IPR002772">
    <property type="entry name" value="Glyco_hydro_3_C"/>
</dbReference>
<evidence type="ECO:0000256" key="8">
    <source>
        <dbReference type="ARBA" id="ARBA00022801"/>
    </source>
</evidence>
<comment type="similarity">
    <text evidence="4">Belongs to the glycosyl hydrolase 3 family.</text>
</comment>
<dbReference type="GO" id="GO:0009251">
    <property type="term" value="P:glucan catabolic process"/>
    <property type="evidence" value="ECO:0007669"/>
    <property type="project" value="TreeGrafter"/>
</dbReference>
<proteinExistence type="inferred from homology"/>
<reference evidence="19 20" key="1">
    <citation type="journal article" date="2012" name="Eukaryot. Cell">
        <title>Genome sequence of the fungus Glarea lozoyensis: the first genome sequence of a species from the Helotiaceae family.</title>
        <authorList>
            <person name="Youssar L."/>
            <person name="Gruening B.A."/>
            <person name="Erxleben A."/>
            <person name="Guenther S."/>
            <person name="Huettel W."/>
        </authorList>
    </citation>
    <scope>NUCLEOTIDE SEQUENCE [LARGE SCALE GENOMIC DNA]</scope>
    <source>
        <strain evidence="20">ATCC 74030 / MF5533</strain>
    </source>
</reference>
<comment type="catalytic activity">
    <reaction evidence="1">
        <text>Hydrolysis of terminal, non-reducing beta-D-glucosyl residues with release of beta-D-glucose.</text>
        <dbReference type="EC" id="3.2.1.21"/>
    </reaction>
</comment>
<dbReference type="InterPro" id="IPR013783">
    <property type="entry name" value="Ig-like_fold"/>
</dbReference>
<keyword evidence="9" id="KW-0325">Glycoprotein</keyword>
<dbReference type="PANTHER" id="PTHR42715:SF12">
    <property type="entry name" value="BETA-GLUCOSIDASE G-RELATED"/>
    <property type="match status" value="1"/>
</dbReference>
<keyword evidence="6" id="KW-0964">Secreted</keyword>
<dbReference type="Gene3D" id="3.40.50.1700">
    <property type="entry name" value="Glycoside hydrolase family 3 C-terminal domain"/>
    <property type="match status" value="2"/>
</dbReference>
<dbReference type="InterPro" id="IPR026891">
    <property type="entry name" value="Fn3-like"/>
</dbReference>
<evidence type="ECO:0000256" key="3">
    <source>
        <dbReference type="ARBA" id="ARBA00004987"/>
    </source>
</evidence>
<evidence type="ECO:0000256" key="1">
    <source>
        <dbReference type="ARBA" id="ARBA00000448"/>
    </source>
</evidence>
<evidence type="ECO:0000256" key="11">
    <source>
        <dbReference type="ARBA" id="ARBA00023295"/>
    </source>
</evidence>
<comment type="function">
    <text evidence="13">Beta-glucosidases are one of a number of cellulolytic enzymes involved in the degradation of cellulosic biomass. Catalyzes the last step releasing glucose from the inhibitory cellobiose.</text>
</comment>
<evidence type="ECO:0000256" key="13">
    <source>
        <dbReference type="ARBA" id="ARBA00024983"/>
    </source>
</evidence>
<comment type="caution">
    <text evidence="19">The sequence shown here is derived from an EMBL/GenBank/DDBJ whole genome shotgun (WGS) entry which is preliminary data.</text>
</comment>
<dbReference type="InterPro" id="IPR036962">
    <property type="entry name" value="Glyco_hydro_3_N_sf"/>
</dbReference>
<dbReference type="EC" id="3.2.1.21" evidence="5"/>
<evidence type="ECO:0000256" key="7">
    <source>
        <dbReference type="ARBA" id="ARBA00022729"/>
    </source>
</evidence>
<dbReference type="SUPFAM" id="SSF51445">
    <property type="entry name" value="(Trans)glycosidases"/>
    <property type="match status" value="1"/>
</dbReference>
<evidence type="ECO:0000256" key="9">
    <source>
        <dbReference type="ARBA" id="ARBA00023180"/>
    </source>
</evidence>
<dbReference type="InterPro" id="IPR017853">
    <property type="entry name" value="GH"/>
</dbReference>
<dbReference type="Gene3D" id="2.60.40.10">
    <property type="entry name" value="Immunoglobulins"/>
    <property type="match status" value="1"/>
</dbReference>
<dbReference type="GO" id="GO:0008422">
    <property type="term" value="F:beta-glucosidase activity"/>
    <property type="evidence" value="ECO:0007669"/>
    <property type="project" value="UniProtKB-EC"/>
</dbReference>
<sequence length="517" mass="56620">MDRTIRGIQDAGVQSVSKHFIANEQENHRSNTFLRNRTEIEAISSNVDDRTMHELYLWPFYDAVKAGTVSVMCAYNRVNQTYACQNDAALNGLLKGELGFRGYVSSDYFAVHAGVSSAAGGLDLNMPGSYDLASIYTGSSYFGGNITLAVNNGSLPLARVDDMVRRIMMPYYLLGSVLLKNEKNILPIDTKKIKNIGVFGNDAGDLTAGLTFPGELVATSPEFGTLDVGGGSGTGRHTYIASIQIQIEGFDRRNWEADWNSTFVVKNVALRCPNTVVITHSAGINTMPWANNPNVTAIIAAHLPGEQTGNSIVDILWGDFNPSGKLPYTIPKNESDYDIPTVNLTNVSTTTEWQSNFTEGQMIDYRHFDANNIEPLYEFGFGLSYTTFELSSNMKLTTLLKNPSAEPNPGLGIKQGGNPDLWTDVVRVVGEVKNTGQCSGATVVQLYVGLPDSVPVGKVVRALRGFEKVFLKPNEKRRVEFLLKRRDLSYWDVVSQRKGNATIALSGGIRSKVVEIA</sequence>
<dbReference type="Pfam" id="PF00933">
    <property type="entry name" value="Glyco_hydro_3"/>
    <property type="match status" value="1"/>
</dbReference>
<evidence type="ECO:0000256" key="15">
    <source>
        <dbReference type="ARBA" id="ARBA00041276"/>
    </source>
</evidence>
<evidence type="ECO:0000256" key="6">
    <source>
        <dbReference type="ARBA" id="ARBA00022525"/>
    </source>
</evidence>
<protein>
    <recommendedName>
        <fullName evidence="14">Probable beta-glucosidase G</fullName>
        <ecNumber evidence="5">3.2.1.21</ecNumber>
    </recommendedName>
    <alternativeName>
        <fullName evidence="15">Beta-D-glucoside glucohydrolase G</fullName>
    </alternativeName>
    <alternativeName>
        <fullName evidence="16">Cellobiase G</fullName>
    </alternativeName>
    <alternativeName>
        <fullName evidence="17">Gentiobiase G</fullName>
    </alternativeName>
</protein>
<evidence type="ECO:0000256" key="4">
    <source>
        <dbReference type="ARBA" id="ARBA00005336"/>
    </source>
</evidence>
<accession>H0EI87</accession>
<evidence type="ECO:0000256" key="17">
    <source>
        <dbReference type="ARBA" id="ARBA00041808"/>
    </source>
</evidence>
<evidence type="ECO:0000256" key="5">
    <source>
        <dbReference type="ARBA" id="ARBA00012744"/>
    </source>
</evidence>
<gene>
    <name evidence="19" type="ORF">M7I_2237</name>
</gene>
<evidence type="ECO:0000256" key="10">
    <source>
        <dbReference type="ARBA" id="ARBA00023277"/>
    </source>
</evidence>
<dbReference type="Pfam" id="PF01915">
    <property type="entry name" value="Glyco_hydro_3_C"/>
    <property type="match status" value="2"/>
</dbReference>
<dbReference type="PRINTS" id="PR00133">
    <property type="entry name" value="GLHYDRLASE3"/>
</dbReference>
<dbReference type="EMBL" id="AGUE01000044">
    <property type="protein sequence ID" value="EHL01880.1"/>
    <property type="molecule type" value="Genomic_DNA"/>
</dbReference>
<evidence type="ECO:0000256" key="2">
    <source>
        <dbReference type="ARBA" id="ARBA00004613"/>
    </source>
</evidence>
<evidence type="ECO:0000259" key="18">
    <source>
        <dbReference type="SMART" id="SM01217"/>
    </source>
</evidence>
<keyword evidence="11" id="KW-0326">Glycosidase</keyword>
<dbReference type="InterPro" id="IPR050288">
    <property type="entry name" value="Cellulose_deg_GH3"/>
</dbReference>
<evidence type="ECO:0000256" key="12">
    <source>
        <dbReference type="ARBA" id="ARBA00023326"/>
    </source>
</evidence>
<dbReference type="InterPro" id="IPR001764">
    <property type="entry name" value="Glyco_hydro_3_N"/>
</dbReference>